<evidence type="ECO:0000313" key="3">
    <source>
        <dbReference type="Proteomes" id="UP000818029"/>
    </source>
</evidence>
<feature type="domain" description="Tf2-1-like SH3-like" evidence="2">
    <location>
        <begin position="81"/>
        <end position="142"/>
    </location>
</feature>
<dbReference type="AlphaFoldDB" id="A0A1U8KHW3"/>
<dbReference type="STRING" id="3635.A0A1U8KHW3"/>
<gene>
    <name evidence="4" type="primary">LOC107915662</name>
</gene>
<protein>
    <recommendedName>
        <fullName evidence="2">Tf2-1-like SH3-like domain-containing protein</fullName>
    </recommendedName>
</protein>
<feature type="region of interest" description="Disordered" evidence="1">
    <location>
        <begin position="153"/>
        <end position="172"/>
    </location>
</feature>
<sequence>MDSNRADSDDVESNVPASVHGVAPSDLLPLPNDQLVHADAKRKADYVKQLHQKVKANIEARIEQYMRAANKGRKQIVFEPGDWVWVHMRKERFPAQRRSKLLPRGDDPFQVLERINENSYKLNLPGDYNISACFNVVDLSTFDAGSDLGTNRFEEGGNDATETQELSSANDTSIDLTKGPNTRARAKKFKDAISALINRVWGESVAGLIENSWTSKMSKSCTLLQAHSAQRAHF</sequence>
<dbReference type="PANTHER" id="PTHR35046:SF9">
    <property type="entry name" value="RNA-DIRECTED DNA POLYMERASE"/>
    <property type="match status" value="1"/>
</dbReference>
<dbReference type="PaxDb" id="3635-A0A1U8KHW3"/>
<evidence type="ECO:0000256" key="1">
    <source>
        <dbReference type="SAM" id="MobiDB-lite"/>
    </source>
</evidence>
<accession>A0A1U8KHW3</accession>
<feature type="region of interest" description="Disordered" evidence="1">
    <location>
        <begin position="1"/>
        <end position="26"/>
    </location>
</feature>
<keyword evidence="3" id="KW-1185">Reference proteome</keyword>
<dbReference type="PANTHER" id="PTHR35046">
    <property type="entry name" value="ZINC KNUCKLE (CCHC-TYPE) FAMILY PROTEIN"/>
    <property type="match status" value="1"/>
</dbReference>
<name>A0A1U8KHW3_GOSHI</name>
<reference evidence="4" key="2">
    <citation type="submission" date="2025-08" db="UniProtKB">
        <authorList>
            <consortium name="RefSeq"/>
        </authorList>
    </citation>
    <scope>IDENTIFICATION</scope>
</reference>
<dbReference type="Proteomes" id="UP000818029">
    <property type="component" value="Chromosome D10"/>
</dbReference>
<reference evidence="3" key="1">
    <citation type="journal article" date="2020" name="Nat. Genet.">
        <title>Genomic diversifications of five Gossypium allopolyploid species and their impact on cotton improvement.</title>
        <authorList>
            <person name="Chen Z.J."/>
            <person name="Sreedasyam A."/>
            <person name="Ando A."/>
            <person name="Song Q."/>
            <person name="De Santiago L.M."/>
            <person name="Hulse-Kemp A.M."/>
            <person name="Ding M."/>
            <person name="Ye W."/>
            <person name="Kirkbride R.C."/>
            <person name="Jenkins J."/>
            <person name="Plott C."/>
            <person name="Lovell J."/>
            <person name="Lin Y.M."/>
            <person name="Vaughn R."/>
            <person name="Liu B."/>
            <person name="Simpson S."/>
            <person name="Scheffler B.E."/>
            <person name="Wen L."/>
            <person name="Saski C.A."/>
            <person name="Grover C.E."/>
            <person name="Hu G."/>
            <person name="Conover J.L."/>
            <person name="Carlson J.W."/>
            <person name="Shu S."/>
            <person name="Boston L.B."/>
            <person name="Williams M."/>
            <person name="Peterson D.G."/>
            <person name="McGee K."/>
            <person name="Jones D.C."/>
            <person name="Wendel J.F."/>
            <person name="Stelly D.M."/>
            <person name="Grimwood J."/>
            <person name="Schmutz J."/>
        </authorList>
    </citation>
    <scope>NUCLEOTIDE SEQUENCE [LARGE SCALE GENOMIC DNA]</scope>
    <source>
        <strain evidence="3">cv. TM-1</strain>
    </source>
</reference>
<dbReference type="OrthoDB" id="912587at2759"/>
<organism evidence="3 4">
    <name type="scientific">Gossypium hirsutum</name>
    <name type="common">Upland cotton</name>
    <name type="synonym">Gossypium mexicanum</name>
    <dbReference type="NCBI Taxonomy" id="3635"/>
    <lineage>
        <taxon>Eukaryota</taxon>
        <taxon>Viridiplantae</taxon>
        <taxon>Streptophyta</taxon>
        <taxon>Embryophyta</taxon>
        <taxon>Tracheophyta</taxon>
        <taxon>Spermatophyta</taxon>
        <taxon>Magnoliopsida</taxon>
        <taxon>eudicotyledons</taxon>
        <taxon>Gunneridae</taxon>
        <taxon>Pentapetalae</taxon>
        <taxon>rosids</taxon>
        <taxon>malvids</taxon>
        <taxon>Malvales</taxon>
        <taxon>Malvaceae</taxon>
        <taxon>Malvoideae</taxon>
        <taxon>Gossypium</taxon>
    </lineage>
</organism>
<dbReference type="KEGG" id="ghi:107915662"/>
<dbReference type="Pfam" id="PF24626">
    <property type="entry name" value="SH3_Tf2-1"/>
    <property type="match status" value="1"/>
</dbReference>
<feature type="compositionally biased region" description="Polar residues" evidence="1">
    <location>
        <begin position="160"/>
        <end position="172"/>
    </location>
</feature>
<dbReference type="InterPro" id="IPR056924">
    <property type="entry name" value="SH3_Tf2-1"/>
</dbReference>
<evidence type="ECO:0000259" key="2">
    <source>
        <dbReference type="Pfam" id="PF24626"/>
    </source>
</evidence>
<dbReference type="GeneID" id="107915662"/>
<dbReference type="RefSeq" id="XP_016700284.1">
    <property type="nucleotide sequence ID" value="XM_016844795.1"/>
</dbReference>
<proteinExistence type="predicted"/>
<evidence type="ECO:0000313" key="4">
    <source>
        <dbReference type="RefSeq" id="XP_016700284.1"/>
    </source>
</evidence>